<proteinExistence type="inferred from homology"/>
<reference evidence="8 9" key="1">
    <citation type="submission" date="2022-11" db="EMBL/GenBank/DDBJ databases">
        <title>The characterization of three novel Bacteroidetes species and genomic analysis of their roles in tidal elemental geochemical cycles.</title>
        <authorList>
            <person name="Ma K.-J."/>
        </authorList>
    </citation>
    <scope>NUCLEOTIDE SEQUENCE [LARGE SCALE GENOMIC DNA]</scope>
    <source>
        <strain evidence="8 9">M82</strain>
    </source>
</reference>
<feature type="transmembrane region" description="Helical" evidence="7">
    <location>
        <begin position="359"/>
        <end position="380"/>
    </location>
</feature>
<comment type="subcellular location">
    <subcellularLocation>
        <location evidence="1">Cell membrane</location>
        <topology evidence="1">Multi-pass membrane protein</topology>
    </subcellularLocation>
</comment>
<feature type="transmembrane region" description="Helical" evidence="7">
    <location>
        <begin position="332"/>
        <end position="352"/>
    </location>
</feature>
<feature type="transmembrane region" description="Helical" evidence="7">
    <location>
        <begin position="121"/>
        <end position="141"/>
    </location>
</feature>
<gene>
    <name evidence="8" type="ORF">OO017_14495</name>
</gene>
<evidence type="ECO:0000256" key="6">
    <source>
        <dbReference type="ARBA" id="ARBA00023136"/>
    </source>
</evidence>
<feature type="transmembrane region" description="Helical" evidence="7">
    <location>
        <begin position="419"/>
        <end position="439"/>
    </location>
</feature>
<dbReference type="PANTHER" id="PTHR30250:SF10">
    <property type="entry name" value="LIPOPOLYSACCHARIDE BIOSYNTHESIS PROTEIN WZXC"/>
    <property type="match status" value="1"/>
</dbReference>
<feature type="transmembrane region" description="Helical" evidence="7">
    <location>
        <begin position="386"/>
        <end position="407"/>
    </location>
</feature>
<feature type="transmembrane region" description="Helical" evidence="7">
    <location>
        <begin position="178"/>
        <end position="198"/>
    </location>
</feature>
<feature type="transmembrane region" description="Helical" evidence="7">
    <location>
        <begin position="81"/>
        <end position="101"/>
    </location>
</feature>
<protein>
    <submittedName>
        <fullName evidence="8">Lipopolysaccharide biosynthesis protein</fullName>
    </submittedName>
</protein>
<sequence length="513" mass="56227">MSKNLASKAVSGLKWGSASTIANAVMQIGYTSAMARLLAPEAFGLVAIASVILRFGSYFAHLGLSQAIIQKEDLTQDNIRAAFTSSALLGLSFMLLIWALAPFATMFFENGSFESEEVTPIVRVMAFSLLIGGLSSTAFSLSERNMRFKELSIVETLSYVISYLCVGVLLAYLGYGVWSLVFATLTQAALVALGAYAITRHSILPHFKWESYKPLFNYGSKMSVISFLEFISQDMATILIGKTLGPYKLGIYDRAHRLVNLPMYMLTRTISRVIFPSFSKLQSETKKLASVYISSTTLLAAIIIPTCLGLLVAAPEVVYILLGDQWGESIPVLQVLCLAIPLSFITMFAGIVCDAKAVLNIKIVLTVVFIAVIAGFFFMFRQYGLIGFAFAVLAGELVRIAFYQTVMNRILKLPYLEQLQVYVPGLVNGVIIAAVIYGLSSVLRGIELPHVVTLAIQLITGAVLFLILTLFFPHKTLKAQIGKLLSKFGLDDNPTSYYGKIISKYRKDVIKST</sequence>
<keyword evidence="6 7" id="KW-0472">Membrane</keyword>
<keyword evidence="5 7" id="KW-1133">Transmembrane helix</keyword>
<dbReference type="PANTHER" id="PTHR30250">
    <property type="entry name" value="PST FAMILY PREDICTED COLANIC ACID TRANSPORTER"/>
    <property type="match status" value="1"/>
</dbReference>
<feature type="transmembrane region" description="Helical" evidence="7">
    <location>
        <begin position="451"/>
        <end position="472"/>
    </location>
</feature>
<comment type="similarity">
    <text evidence="2">Belongs to the polysaccharide synthase family.</text>
</comment>
<organism evidence="8 9">
    <name type="scientific">Pontibacter anaerobius</name>
    <dbReference type="NCBI Taxonomy" id="2993940"/>
    <lineage>
        <taxon>Bacteria</taxon>
        <taxon>Pseudomonadati</taxon>
        <taxon>Bacteroidota</taxon>
        <taxon>Cytophagia</taxon>
        <taxon>Cytophagales</taxon>
        <taxon>Hymenobacteraceae</taxon>
        <taxon>Pontibacter</taxon>
    </lineage>
</organism>
<dbReference type="EMBL" id="JAPFQO010000009">
    <property type="protein sequence ID" value="MCX2741165.1"/>
    <property type="molecule type" value="Genomic_DNA"/>
</dbReference>
<dbReference type="CDD" id="cd13127">
    <property type="entry name" value="MATE_tuaB_like"/>
    <property type="match status" value="1"/>
</dbReference>
<comment type="caution">
    <text evidence="8">The sequence shown here is derived from an EMBL/GenBank/DDBJ whole genome shotgun (WGS) entry which is preliminary data.</text>
</comment>
<evidence type="ECO:0000256" key="4">
    <source>
        <dbReference type="ARBA" id="ARBA00022692"/>
    </source>
</evidence>
<dbReference type="Pfam" id="PF13440">
    <property type="entry name" value="Polysacc_synt_3"/>
    <property type="match status" value="1"/>
</dbReference>
<evidence type="ECO:0000256" key="2">
    <source>
        <dbReference type="ARBA" id="ARBA00007430"/>
    </source>
</evidence>
<dbReference type="RefSeq" id="WP_266053277.1">
    <property type="nucleotide sequence ID" value="NZ_JAPFQO010000009.1"/>
</dbReference>
<keyword evidence="3" id="KW-1003">Cell membrane</keyword>
<feature type="transmembrane region" description="Helical" evidence="7">
    <location>
        <begin position="153"/>
        <end position="172"/>
    </location>
</feature>
<keyword evidence="9" id="KW-1185">Reference proteome</keyword>
<evidence type="ECO:0000313" key="8">
    <source>
        <dbReference type="EMBL" id="MCX2741165.1"/>
    </source>
</evidence>
<evidence type="ECO:0000256" key="5">
    <source>
        <dbReference type="ARBA" id="ARBA00022989"/>
    </source>
</evidence>
<evidence type="ECO:0000313" key="9">
    <source>
        <dbReference type="Proteomes" id="UP001207228"/>
    </source>
</evidence>
<evidence type="ECO:0000256" key="7">
    <source>
        <dbReference type="SAM" id="Phobius"/>
    </source>
</evidence>
<dbReference type="Proteomes" id="UP001207228">
    <property type="component" value="Unassembled WGS sequence"/>
</dbReference>
<feature type="transmembrane region" description="Helical" evidence="7">
    <location>
        <begin position="289"/>
        <end position="312"/>
    </location>
</feature>
<dbReference type="InterPro" id="IPR050833">
    <property type="entry name" value="Poly_Biosynth_Transport"/>
</dbReference>
<evidence type="ECO:0000256" key="3">
    <source>
        <dbReference type="ARBA" id="ARBA00022475"/>
    </source>
</evidence>
<accession>A0ABT3RHZ3</accession>
<evidence type="ECO:0000256" key="1">
    <source>
        <dbReference type="ARBA" id="ARBA00004651"/>
    </source>
</evidence>
<name>A0ABT3RHZ3_9BACT</name>
<feature type="transmembrane region" description="Helical" evidence="7">
    <location>
        <begin position="42"/>
        <end position="60"/>
    </location>
</feature>
<keyword evidence="4 7" id="KW-0812">Transmembrane</keyword>